<keyword evidence="3" id="KW-1185">Reference proteome</keyword>
<dbReference type="RefSeq" id="WP_345067009.1">
    <property type="nucleotide sequence ID" value="NZ_BAABCN010000007.1"/>
</dbReference>
<evidence type="ECO:0000313" key="3">
    <source>
        <dbReference type="Proteomes" id="UP001501803"/>
    </source>
</evidence>
<feature type="transmembrane region" description="Helical" evidence="1">
    <location>
        <begin position="7"/>
        <end position="26"/>
    </location>
</feature>
<dbReference type="Proteomes" id="UP001501803">
    <property type="component" value="Unassembled WGS sequence"/>
</dbReference>
<feature type="transmembrane region" description="Helical" evidence="1">
    <location>
        <begin position="108"/>
        <end position="129"/>
    </location>
</feature>
<gene>
    <name evidence="2" type="ORF">GCM10022381_24750</name>
</gene>
<feature type="transmembrane region" description="Helical" evidence="1">
    <location>
        <begin position="181"/>
        <end position="202"/>
    </location>
</feature>
<evidence type="ECO:0000313" key="2">
    <source>
        <dbReference type="EMBL" id="GAA3881544.1"/>
    </source>
</evidence>
<accession>A0ABP7KM20</accession>
<feature type="transmembrane region" description="Helical" evidence="1">
    <location>
        <begin position="77"/>
        <end position="96"/>
    </location>
</feature>
<keyword evidence="1" id="KW-0812">Transmembrane</keyword>
<dbReference type="NCBIfam" id="NF038065">
    <property type="entry name" value="Pr6Pr"/>
    <property type="match status" value="1"/>
</dbReference>
<dbReference type="InterPro" id="IPR049713">
    <property type="entry name" value="Pr6Pr-like"/>
</dbReference>
<protein>
    <recommendedName>
        <fullName evidence="4">FAR-17a/AIG1-like protein</fullName>
    </recommendedName>
</protein>
<evidence type="ECO:0000256" key="1">
    <source>
        <dbReference type="SAM" id="Phobius"/>
    </source>
</evidence>
<dbReference type="EMBL" id="BAABCN010000007">
    <property type="protein sequence ID" value="GAA3881544.1"/>
    <property type="molecule type" value="Genomic_DNA"/>
</dbReference>
<name>A0ABP7KM20_9MICO</name>
<reference evidence="3" key="1">
    <citation type="journal article" date="2019" name="Int. J. Syst. Evol. Microbiol.">
        <title>The Global Catalogue of Microorganisms (GCM) 10K type strain sequencing project: providing services to taxonomists for standard genome sequencing and annotation.</title>
        <authorList>
            <consortium name="The Broad Institute Genomics Platform"/>
            <consortium name="The Broad Institute Genome Sequencing Center for Infectious Disease"/>
            <person name="Wu L."/>
            <person name="Ma J."/>
        </authorList>
    </citation>
    <scope>NUCLEOTIDE SEQUENCE [LARGE SCALE GENOMIC DNA]</scope>
    <source>
        <strain evidence="3">JCM 17021</strain>
    </source>
</reference>
<evidence type="ECO:0008006" key="4">
    <source>
        <dbReference type="Google" id="ProtNLM"/>
    </source>
</evidence>
<feature type="transmembrane region" description="Helical" evidence="1">
    <location>
        <begin position="141"/>
        <end position="161"/>
    </location>
</feature>
<organism evidence="2 3">
    <name type="scientific">Leifsonia kafniensis</name>
    <dbReference type="NCBI Taxonomy" id="475957"/>
    <lineage>
        <taxon>Bacteria</taxon>
        <taxon>Bacillati</taxon>
        <taxon>Actinomycetota</taxon>
        <taxon>Actinomycetes</taxon>
        <taxon>Micrococcales</taxon>
        <taxon>Microbacteriaceae</taxon>
        <taxon>Leifsonia</taxon>
    </lineage>
</organism>
<keyword evidence="1" id="KW-0472">Membrane</keyword>
<proteinExistence type="predicted"/>
<feature type="transmembrane region" description="Helical" evidence="1">
    <location>
        <begin position="38"/>
        <end position="65"/>
    </location>
</feature>
<sequence>MRRTYGVIRVVAAAGILVAVVGQLAFSLSFNPPDTSDFLWNFFSFFTILSNCLAVIVLLFGAVYCFRVDIDPPWFNLAHTSVATYMVTTGIVYNLLLRDISLDQGTTLGWSNEILHVWAPLYLLLDWLFAAGRTALPWKRLWVVVVFPIVWAIYTMIRGAIIDWYPYPFLNPDQPGGYRGVIFYVILIAVVILAVAAGFFALSRVRKLQPPR</sequence>
<keyword evidence="1" id="KW-1133">Transmembrane helix</keyword>
<comment type="caution">
    <text evidence="2">The sequence shown here is derived from an EMBL/GenBank/DDBJ whole genome shotgun (WGS) entry which is preliminary data.</text>
</comment>